<feature type="transmembrane region" description="Helical" evidence="9">
    <location>
        <begin position="12"/>
        <end position="37"/>
    </location>
</feature>
<name>A0A1S8CRP0_9GAMM</name>
<evidence type="ECO:0000256" key="1">
    <source>
        <dbReference type="ARBA" id="ARBA00004533"/>
    </source>
</evidence>
<evidence type="ECO:0000313" key="11">
    <source>
        <dbReference type="EMBL" id="ONG38510.1"/>
    </source>
</evidence>
<dbReference type="STRING" id="1907941.BKE30_12190"/>
<sequence length="274" mass="30007">MRQYFSLKTLDLAAPWILFVLIVWLCWKLAALIWLVLAPPQPPVARDIPLSYNQSMQVPNISGFSLFKENRVDLPSGQSSGEAQVPLKLEGVFLGRPARNSAAVIRANNVSNRYRLGQQIEGTTQRLIAVAWDHVTLGYSDGREATLYFGDEGAMASGPAVATAAAFNNPNTQAQQAQDALGDAIRQLQSNPGGYLSQMGVQPTGQGYEISAGVPAEIRNKLGLRPGDRIVSLNGRPLGQIQNDIRALQQIQQQRNAQIEIRRGEQTMTIQQSF</sequence>
<keyword evidence="7 9" id="KW-1133">Transmembrane helix</keyword>
<evidence type="ECO:0000256" key="4">
    <source>
        <dbReference type="ARBA" id="ARBA00022519"/>
    </source>
</evidence>
<dbReference type="RefSeq" id="WP_076878881.1">
    <property type="nucleotide sequence ID" value="NZ_MLCN01000032.1"/>
</dbReference>
<dbReference type="InterPro" id="IPR001478">
    <property type="entry name" value="PDZ"/>
</dbReference>
<dbReference type="InterPro" id="IPR024961">
    <property type="entry name" value="T2SS_GspC_N"/>
</dbReference>
<evidence type="ECO:0000256" key="3">
    <source>
        <dbReference type="ARBA" id="ARBA00022475"/>
    </source>
</evidence>
<keyword evidence="4" id="KW-0997">Cell inner membrane</keyword>
<comment type="caution">
    <text evidence="11">The sequence shown here is derived from an EMBL/GenBank/DDBJ whole genome shotgun (WGS) entry which is preliminary data.</text>
</comment>
<evidence type="ECO:0000313" key="12">
    <source>
        <dbReference type="Proteomes" id="UP000192132"/>
    </source>
</evidence>
<dbReference type="Pfam" id="PF11356">
    <property type="entry name" value="T2SSC"/>
    <property type="match status" value="1"/>
</dbReference>
<dbReference type="PROSITE" id="PS50106">
    <property type="entry name" value="PDZ"/>
    <property type="match status" value="1"/>
</dbReference>
<dbReference type="GO" id="GO:0015031">
    <property type="term" value="P:protein transport"/>
    <property type="evidence" value="ECO:0007669"/>
    <property type="project" value="UniProtKB-KW"/>
</dbReference>
<evidence type="ECO:0000256" key="7">
    <source>
        <dbReference type="ARBA" id="ARBA00022989"/>
    </source>
</evidence>
<dbReference type="EMBL" id="MLCN01000032">
    <property type="protein sequence ID" value="ONG38510.1"/>
    <property type="molecule type" value="Genomic_DNA"/>
</dbReference>
<gene>
    <name evidence="11" type="ORF">BKE30_12190</name>
</gene>
<dbReference type="Gene3D" id="2.30.42.10">
    <property type="match status" value="1"/>
</dbReference>
<protein>
    <recommendedName>
        <fullName evidence="10">PDZ domain-containing protein</fullName>
    </recommendedName>
</protein>
<evidence type="ECO:0000256" key="9">
    <source>
        <dbReference type="SAM" id="Phobius"/>
    </source>
</evidence>
<evidence type="ECO:0000256" key="8">
    <source>
        <dbReference type="ARBA" id="ARBA00023136"/>
    </source>
</evidence>
<keyword evidence="5 9" id="KW-0812">Transmembrane</keyword>
<accession>A0A1S8CRP0</accession>
<dbReference type="SUPFAM" id="SSF50156">
    <property type="entry name" value="PDZ domain-like"/>
    <property type="match status" value="1"/>
</dbReference>
<reference evidence="11 12" key="1">
    <citation type="submission" date="2016-10" db="EMBL/GenBank/DDBJ databases">
        <title>Draft Genome sequence of Alkanindiges sp. strain H1.</title>
        <authorList>
            <person name="Subhash Y."/>
            <person name="Lee S."/>
        </authorList>
    </citation>
    <scope>NUCLEOTIDE SEQUENCE [LARGE SCALE GENOMIC DNA]</scope>
    <source>
        <strain evidence="11 12">H1</strain>
    </source>
</reference>
<keyword evidence="8 9" id="KW-0472">Membrane</keyword>
<organism evidence="11 12">
    <name type="scientific">Alkanindiges hydrocarboniclasticus</name>
    <dbReference type="NCBI Taxonomy" id="1907941"/>
    <lineage>
        <taxon>Bacteria</taxon>
        <taxon>Pseudomonadati</taxon>
        <taxon>Pseudomonadota</taxon>
        <taxon>Gammaproteobacteria</taxon>
        <taxon>Moraxellales</taxon>
        <taxon>Moraxellaceae</taxon>
        <taxon>Alkanindiges</taxon>
    </lineage>
</organism>
<keyword evidence="6" id="KW-0653">Protein transport</keyword>
<keyword evidence="2" id="KW-0813">Transport</keyword>
<feature type="domain" description="PDZ" evidence="10">
    <location>
        <begin position="185"/>
        <end position="238"/>
    </location>
</feature>
<evidence type="ECO:0000256" key="2">
    <source>
        <dbReference type="ARBA" id="ARBA00022448"/>
    </source>
</evidence>
<dbReference type="Gene3D" id="2.30.30.830">
    <property type="match status" value="1"/>
</dbReference>
<comment type="subcellular location">
    <subcellularLocation>
        <location evidence="1">Cell inner membrane</location>
    </subcellularLocation>
</comment>
<dbReference type="OrthoDB" id="5574088at2"/>
<keyword evidence="12" id="KW-1185">Reference proteome</keyword>
<dbReference type="GO" id="GO:0005886">
    <property type="term" value="C:plasma membrane"/>
    <property type="evidence" value="ECO:0007669"/>
    <property type="project" value="UniProtKB-SubCell"/>
</dbReference>
<evidence type="ECO:0000256" key="6">
    <source>
        <dbReference type="ARBA" id="ARBA00022927"/>
    </source>
</evidence>
<dbReference type="Proteomes" id="UP000192132">
    <property type="component" value="Unassembled WGS sequence"/>
</dbReference>
<dbReference type="InterPro" id="IPR041489">
    <property type="entry name" value="PDZ_6"/>
</dbReference>
<evidence type="ECO:0000256" key="5">
    <source>
        <dbReference type="ARBA" id="ARBA00022692"/>
    </source>
</evidence>
<dbReference type="Pfam" id="PF17820">
    <property type="entry name" value="PDZ_6"/>
    <property type="match status" value="1"/>
</dbReference>
<proteinExistence type="predicted"/>
<dbReference type="AlphaFoldDB" id="A0A1S8CRP0"/>
<dbReference type="InterPro" id="IPR036034">
    <property type="entry name" value="PDZ_sf"/>
</dbReference>
<keyword evidence="3" id="KW-1003">Cell membrane</keyword>
<evidence type="ECO:0000259" key="10">
    <source>
        <dbReference type="PROSITE" id="PS50106"/>
    </source>
</evidence>